<reference evidence="1 2" key="1">
    <citation type="journal article" date="2010" name="Stand. Genomic Sci.">
        <title>Complete genome sequence of Segniliparus rotundus type strain (CDC 1076).</title>
        <authorList>
            <person name="Sikorski J."/>
            <person name="Lapidus A."/>
            <person name="Copeland A."/>
            <person name="Misra M."/>
            <person name="Glavina Del Rio T."/>
            <person name="Nolan M."/>
            <person name="Lucas S."/>
            <person name="Chen F."/>
            <person name="Tice H."/>
            <person name="Cheng J.F."/>
            <person name="Jando M."/>
            <person name="Schneider S."/>
            <person name="Bruce D."/>
            <person name="Goodwin L."/>
            <person name="Pitluck S."/>
            <person name="Liolios K."/>
            <person name="Mikhailova N."/>
            <person name="Pati A."/>
            <person name="Ivanova N."/>
            <person name="Mavromatis K."/>
            <person name="Chen A."/>
            <person name="Palaniappan K."/>
            <person name="Chertkov O."/>
            <person name="Land M."/>
            <person name="Hauser L."/>
            <person name="Chang Y.J."/>
            <person name="Jeffries C.D."/>
            <person name="Brettin T."/>
            <person name="Detter J.C."/>
            <person name="Han C."/>
            <person name="Rohde M."/>
            <person name="Goker M."/>
            <person name="Bristow J."/>
            <person name="Eisen J.A."/>
            <person name="Markowitz V."/>
            <person name="Hugenholtz P."/>
            <person name="Kyrpides N.C."/>
            <person name="Klenk H.P."/>
        </authorList>
    </citation>
    <scope>NUCLEOTIDE SEQUENCE [LARGE SCALE GENOMIC DNA]</scope>
    <source>
        <strain evidence="2">ATCC BAA-972 / CDC 1076 / CIP 108378 / DSM 44985 / JCM 13578</strain>
    </source>
</reference>
<name>D6Z7X3_SEGRD</name>
<dbReference type="AlphaFoldDB" id="D6Z7X3"/>
<dbReference type="EMBL" id="CP001958">
    <property type="protein sequence ID" value="ADG98053.1"/>
    <property type="molecule type" value="Genomic_DNA"/>
</dbReference>
<dbReference type="eggNOG" id="ENOG5032Y97">
    <property type="taxonomic scope" value="Bacteria"/>
</dbReference>
<accession>D6Z7X3</accession>
<sequence length="60" mass="6122">MAALKPRTGDGPLEVAKEGRGIILRMPVDGGGRLVVELSVQEATALSEALAGVPLAALKK</sequence>
<dbReference type="STRING" id="640132.Srot_1591"/>
<gene>
    <name evidence="1" type="ordered locus">Srot_1591</name>
</gene>
<evidence type="ECO:0008006" key="3">
    <source>
        <dbReference type="Google" id="ProtNLM"/>
    </source>
</evidence>
<dbReference type="KEGG" id="srt:Srot_1591"/>
<protein>
    <recommendedName>
        <fullName evidence="3">DUF3117 domain-containing protein</fullName>
    </recommendedName>
</protein>
<dbReference type="RefSeq" id="WP_013138506.1">
    <property type="nucleotide sequence ID" value="NC_014168.1"/>
</dbReference>
<evidence type="ECO:0000313" key="1">
    <source>
        <dbReference type="EMBL" id="ADG98053.1"/>
    </source>
</evidence>
<evidence type="ECO:0000313" key="2">
    <source>
        <dbReference type="Proteomes" id="UP000002247"/>
    </source>
</evidence>
<dbReference type="InterPro" id="IPR021465">
    <property type="entry name" value="DUF3117"/>
</dbReference>
<organism evidence="1 2">
    <name type="scientific">Segniliparus rotundus (strain ATCC BAA-972 / CDC 1076 / CIP 108378 / DSM 44985 / JCM 13578)</name>
    <dbReference type="NCBI Taxonomy" id="640132"/>
    <lineage>
        <taxon>Bacteria</taxon>
        <taxon>Bacillati</taxon>
        <taxon>Actinomycetota</taxon>
        <taxon>Actinomycetes</taxon>
        <taxon>Mycobacteriales</taxon>
        <taxon>Segniliparaceae</taxon>
        <taxon>Segniliparus</taxon>
    </lineage>
</organism>
<dbReference type="OrthoDB" id="8481103at2"/>
<proteinExistence type="predicted"/>
<dbReference type="Proteomes" id="UP000002247">
    <property type="component" value="Chromosome"/>
</dbReference>
<keyword evidence="2" id="KW-1185">Reference proteome</keyword>
<dbReference type="HOGENOM" id="CLU_188374_1_0_11"/>
<dbReference type="Pfam" id="PF11314">
    <property type="entry name" value="DUF3117"/>
    <property type="match status" value="1"/>
</dbReference>